<feature type="transmembrane region" description="Helical" evidence="6">
    <location>
        <begin position="348"/>
        <end position="369"/>
    </location>
</feature>
<dbReference type="EMBL" id="PKPP01001212">
    <property type="protein sequence ID" value="PWA84597.1"/>
    <property type="molecule type" value="Genomic_DNA"/>
</dbReference>
<evidence type="ECO:0000256" key="5">
    <source>
        <dbReference type="PROSITE-ProRule" id="PRU00205"/>
    </source>
</evidence>
<organism evidence="8 9">
    <name type="scientific">Artemisia annua</name>
    <name type="common">Sweet wormwood</name>
    <dbReference type="NCBI Taxonomy" id="35608"/>
    <lineage>
        <taxon>Eukaryota</taxon>
        <taxon>Viridiplantae</taxon>
        <taxon>Streptophyta</taxon>
        <taxon>Embryophyta</taxon>
        <taxon>Tracheophyta</taxon>
        <taxon>Spermatophyta</taxon>
        <taxon>Magnoliopsida</taxon>
        <taxon>eudicotyledons</taxon>
        <taxon>Gunneridae</taxon>
        <taxon>Pentapetalae</taxon>
        <taxon>asterids</taxon>
        <taxon>campanulids</taxon>
        <taxon>Asterales</taxon>
        <taxon>Asteraceae</taxon>
        <taxon>Asteroideae</taxon>
        <taxon>Anthemideae</taxon>
        <taxon>Artemisiinae</taxon>
        <taxon>Artemisia</taxon>
    </lineage>
</organism>
<name>A0A2U1PG06_ARTAN</name>
<comment type="subcellular location">
    <subcellularLocation>
        <location evidence="1">Membrane</location>
        <topology evidence="1">Multi-pass membrane protein</topology>
    </subcellularLocation>
</comment>
<dbReference type="OrthoDB" id="204175at2759"/>
<evidence type="ECO:0000259" key="7">
    <source>
        <dbReference type="PROSITE" id="PS50922"/>
    </source>
</evidence>
<keyword evidence="3 6" id="KW-1133">Transmembrane helix</keyword>
<protein>
    <submittedName>
        <fullName evidence="8">TRAM/LAG1/CLN8-like domain-containing protein</fullName>
    </submittedName>
</protein>
<gene>
    <name evidence="8" type="ORF">CTI12_AA156510</name>
</gene>
<keyword evidence="2 5" id="KW-0812">Transmembrane</keyword>
<accession>A0A2U1PG06</accession>
<dbReference type="InterPro" id="IPR011990">
    <property type="entry name" value="TPR-like_helical_dom_sf"/>
</dbReference>
<evidence type="ECO:0000313" key="9">
    <source>
        <dbReference type="Proteomes" id="UP000245207"/>
    </source>
</evidence>
<sequence length="463" mass="53102">MKRSRRGVVGSLPGDLLIDVLARVASSSFTDLFNAKLCCRDFLGAAEDESIFQHVSIDKFPVIHWFPPSEELLSFLKQCVDKGNPEAMFRQGMIEYFSRARIETGLEYLKRATEKGHIEAAYVYGMILLSRGGQSSQQGLNILNSMKVSRSNYLKIRECRAKIKAVIREMWINNSISLNEVGCKCQEKNICIRKRNFDDEEDVDVIGCDACGWYRERIFDKLNLVDHLTKYYDSNSYLTRYTTLFKNWDPKKRPDASSCLISLAHGTPAVLLSIYANFMHTETPNQHFASQNTPFQAIVLDFSIAYFIIDTLHYLIFTPNDHLFIAHHFAVLYVFITCRYIVQHGAFAILLLLVLAEVTSPLQNTWSLAKYRKDDVAFAARLYGGLCPYFYGFYSVVRGAFGPLFVYQMMVFYLKGGGNGLVPMWAWVSWMVVIVSAIFLSVLWVSNLWLNFFKQRSKINKLN</sequence>
<dbReference type="InterPro" id="IPR006634">
    <property type="entry name" value="TLC-dom"/>
</dbReference>
<comment type="caution">
    <text evidence="8">The sequence shown here is derived from an EMBL/GenBank/DDBJ whole genome shotgun (WGS) entry which is preliminary data.</text>
</comment>
<dbReference type="PROSITE" id="PS50922">
    <property type="entry name" value="TLC"/>
    <property type="match status" value="1"/>
</dbReference>
<dbReference type="AlphaFoldDB" id="A0A2U1PG06"/>
<feature type="domain" description="TLC" evidence="7">
    <location>
        <begin position="251"/>
        <end position="457"/>
    </location>
</feature>
<keyword evidence="4 5" id="KW-0472">Membrane</keyword>
<keyword evidence="9" id="KW-1185">Reference proteome</keyword>
<dbReference type="PANTHER" id="PTHR31766:SF10">
    <property type="entry name" value="TRAM, LAG1 AND CLN8 (TLC) LIPID-SENSING DOMAIN CONTAINING PROTEIN-RELATED"/>
    <property type="match status" value="1"/>
</dbReference>
<dbReference type="GO" id="GO:0016020">
    <property type="term" value="C:membrane"/>
    <property type="evidence" value="ECO:0007669"/>
    <property type="project" value="UniProtKB-SubCell"/>
</dbReference>
<dbReference type="InterPro" id="IPR057136">
    <property type="entry name" value="At2g35280_TPR_dom"/>
</dbReference>
<dbReference type="InterPro" id="IPR040327">
    <property type="entry name" value="At5g14285-like"/>
</dbReference>
<dbReference type="SUPFAM" id="SSF81901">
    <property type="entry name" value="HCP-like"/>
    <property type="match status" value="1"/>
</dbReference>
<dbReference type="STRING" id="35608.A0A2U1PG06"/>
<evidence type="ECO:0000256" key="1">
    <source>
        <dbReference type="ARBA" id="ARBA00004141"/>
    </source>
</evidence>
<dbReference type="PANTHER" id="PTHR31766">
    <property type="entry name" value="GLABROUS1 ENHANCER-BINDING PROTEIN-LIKE 2"/>
    <property type="match status" value="1"/>
</dbReference>
<feature type="transmembrane region" description="Helical" evidence="6">
    <location>
        <begin position="427"/>
        <end position="450"/>
    </location>
</feature>
<dbReference type="Gene3D" id="1.25.40.10">
    <property type="entry name" value="Tetratricopeptide repeat domain"/>
    <property type="match status" value="1"/>
</dbReference>
<proteinExistence type="predicted"/>
<feature type="transmembrane region" description="Helical" evidence="6">
    <location>
        <begin position="256"/>
        <end position="275"/>
    </location>
</feature>
<feature type="transmembrane region" description="Helical" evidence="6">
    <location>
        <begin position="389"/>
        <end position="407"/>
    </location>
</feature>
<dbReference type="Proteomes" id="UP000245207">
    <property type="component" value="Unassembled WGS sequence"/>
</dbReference>
<dbReference type="Pfam" id="PF03798">
    <property type="entry name" value="TRAM_LAG1_CLN8"/>
    <property type="match status" value="1"/>
</dbReference>
<evidence type="ECO:0000313" key="8">
    <source>
        <dbReference type="EMBL" id="PWA84597.1"/>
    </source>
</evidence>
<evidence type="ECO:0000256" key="2">
    <source>
        <dbReference type="ARBA" id="ARBA00022692"/>
    </source>
</evidence>
<evidence type="ECO:0000256" key="3">
    <source>
        <dbReference type="ARBA" id="ARBA00022989"/>
    </source>
</evidence>
<evidence type="ECO:0000256" key="6">
    <source>
        <dbReference type="SAM" id="Phobius"/>
    </source>
</evidence>
<evidence type="ECO:0000256" key="4">
    <source>
        <dbReference type="ARBA" id="ARBA00023136"/>
    </source>
</evidence>
<feature type="transmembrane region" description="Helical" evidence="6">
    <location>
        <begin position="295"/>
        <end position="316"/>
    </location>
</feature>
<dbReference type="SMART" id="SM00724">
    <property type="entry name" value="TLC"/>
    <property type="match status" value="1"/>
</dbReference>
<feature type="transmembrane region" description="Helical" evidence="6">
    <location>
        <begin position="323"/>
        <end position="342"/>
    </location>
</feature>
<reference evidence="8 9" key="1">
    <citation type="journal article" date="2018" name="Mol. Plant">
        <title>The genome of Artemisia annua provides insight into the evolution of Asteraceae family and artemisinin biosynthesis.</title>
        <authorList>
            <person name="Shen Q."/>
            <person name="Zhang L."/>
            <person name="Liao Z."/>
            <person name="Wang S."/>
            <person name="Yan T."/>
            <person name="Shi P."/>
            <person name="Liu M."/>
            <person name="Fu X."/>
            <person name="Pan Q."/>
            <person name="Wang Y."/>
            <person name="Lv Z."/>
            <person name="Lu X."/>
            <person name="Zhang F."/>
            <person name="Jiang W."/>
            <person name="Ma Y."/>
            <person name="Chen M."/>
            <person name="Hao X."/>
            <person name="Li L."/>
            <person name="Tang Y."/>
            <person name="Lv G."/>
            <person name="Zhou Y."/>
            <person name="Sun X."/>
            <person name="Brodelius P.E."/>
            <person name="Rose J.K.C."/>
            <person name="Tang K."/>
        </authorList>
    </citation>
    <scope>NUCLEOTIDE SEQUENCE [LARGE SCALE GENOMIC DNA]</scope>
    <source>
        <strain evidence="9">cv. Huhao1</strain>
        <tissue evidence="8">Leaf</tissue>
    </source>
</reference>
<dbReference type="Pfam" id="PF23310">
    <property type="entry name" value="TPR_27"/>
    <property type="match status" value="1"/>
</dbReference>